<dbReference type="AlphaFoldDB" id="A0A1I6FMS9"/>
<accession>A0A1I6FMS9</accession>
<organism evidence="1 2">
    <name type="scientific">Robiginitalea myxolifaciens</name>
    <dbReference type="NCBI Taxonomy" id="400055"/>
    <lineage>
        <taxon>Bacteria</taxon>
        <taxon>Pseudomonadati</taxon>
        <taxon>Bacteroidota</taxon>
        <taxon>Flavobacteriia</taxon>
        <taxon>Flavobacteriales</taxon>
        <taxon>Flavobacteriaceae</taxon>
        <taxon>Robiginitalea</taxon>
    </lineage>
</organism>
<keyword evidence="2" id="KW-1185">Reference proteome</keyword>
<dbReference type="STRING" id="400055.SAMN04490243_0005"/>
<reference evidence="1 2" key="1">
    <citation type="submission" date="2016-10" db="EMBL/GenBank/DDBJ databases">
        <authorList>
            <person name="de Groot N.N."/>
        </authorList>
    </citation>
    <scope>NUCLEOTIDE SEQUENCE [LARGE SCALE GENOMIC DNA]</scope>
    <source>
        <strain evidence="1 2">DSM 21019</strain>
    </source>
</reference>
<dbReference type="PROSITE" id="PS51257">
    <property type="entry name" value="PROKAR_LIPOPROTEIN"/>
    <property type="match status" value="1"/>
</dbReference>
<dbReference type="EMBL" id="FOYQ01000001">
    <property type="protein sequence ID" value="SFR31178.1"/>
    <property type="molecule type" value="Genomic_DNA"/>
</dbReference>
<protein>
    <recommendedName>
        <fullName evidence="3">Lipoprotein</fullName>
    </recommendedName>
</protein>
<dbReference type="OrthoDB" id="5522116at2"/>
<evidence type="ECO:0000313" key="1">
    <source>
        <dbReference type="EMBL" id="SFR31178.1"/>
    </source>
</evidence>
<proteinExistence type="predicted"/>
<evidence type="ECO:0008006" key="3">
    <source>
        <dbReference type="Google" id="ProtNLM"/>
    </source>
</evidence>
<name>A0A1I6FMS9_9FLAO</name>
<dbReference type="RefSeq" id="WP_092979670.1">
    <property type="nucleotide sequence ID" value="NZ_FOYQ01000001.1"/>
</dbReference>
<sequence length="156" mass="17408">MRTVLVLTVSLLLFSCSPDTDDERIGISGDSFLIFGHFFGECIGEGCVETFKLTESQLLEDTIDDYSGQQLNFEVLSDALYQQVRDLPDFFPLELLNEKEAVIGCPDCADGGGLFIVYSKNGTQQSWRIDQSKGNVPVYLHDFIDQVNARIALINQ</sequence>
<evidence type="ECO:0000313" key="2">
    <source>
        <dbReference type="Proteomes" id="UP000199534"/>
    </source>
</evidence>
<gene>
    <name evidence="1" type="ORF">SAMN04490243_0005</name>
</gene>
<dbReference type="Proteomes" id="UP000199534">
    <property type="component" value="Unassembled WGS sequence"/>
</dbReference>